<accession>A0A1I8IWY2</accession>
<keyword evidence="1" id="KW-1185">Reference proteome</keyword>
<dbReference type="WBParaSite" id="maker-uti_cns_0011400-snap-gene-0.7-mRNA-1">
    <property type="protein sequence ID" value="maker-uti_cns_0011400-snap-gene-0.7-mRNA-1"/>
    <property type="gene ID" value="maker-uti_cns_0011400-snap-gene-0.7"/>
</dbReference>
<evidence type="ECO:0000313" key="1">
    <source>
        <dbReference type="Proteomes" id="UP000095280"/>
    </source>
</evidence>
<dbReference type="WBParaSite" id="maker-uti_cns_0012889-snap-gene-0.5-mRNA-1">
    <property type="protein sequence ID" value="maker-uti_cns_0012889-snap-gene-0.5-mRNA-1"/>
    <property type="gene ID" value="maker-uti_cns_0012889-snap-gene-0.5"/>
</dbReference>
<evidence type="ECO:0000313" key="4">
    <source>
        <dbReference type="WBParaSite" id="maker-uti_cns_0019122-snap-gene-0.8-mRNA-1"/>
    </source>
</evidence>
<dbReference type="AlphaFoldDB" id="A0A1I8IWY2"/>
<name>A0A1I8IWY2_9PLAT</name>
<evidence type="ECO:0000313" key="2">
    <source>
        <dbReference type="WBParaSite" id="maker-uti_cns_0011400-snap-gene-0.7-mRNA-1"/>
    </source>
</evidence>
<organism evidence="1 4">
    <name type="scientific">Macrostomum lignano</name>
    <dbReference type="NCBI Taxonomy" id="282301"/>
    <lineage>
        <taxon>Eukaryota</taxon>
        <taxon>Metazoa</taxon>
        <taxon>Spiralia</taxon>
        <taxon>Lophotrochozoa</taxon>
        <taxon>Platyhelminthes</taxon>
        <taxon>Rhabditophora</taxon>
        <taxon>Macrostomorpha</taxon>
        <taxon>Macrostomida</taxon>
        <taxon>Macrostomidae</taxon>
        <taxon>Macrostomum</taxon>
    </lineage>
</organism>
<reference evidence="2 3" key="1">
    <citation type="submission" date="2016-11" db="UniProtKB">
        <authorList>
            <consortium name="WormBaseParasite"/>
        </authorList>
    </citation>
    <scope>IDENTIFICATION</scope>
</reference>
<dbReference type="Proteomes" id="UP000095280">
    <property type="component" value="Unplaced"/>
</dbReference>
<protein>
    <submittedName>
        <fullName evidence="2 3">16S rRNA (Guanine(527)-N(7))-methyltransferase RsmG</fullName>
    </submittedName>
</protein>
<sequence>MLSDKRYGLTFNLIATKVLPHLIPYTVNPNLRRSDFCVVMETLNTMWLRLESGRSAQMRLEEGTPGDFIEESGVKSSPGQEFVRRISKTGSSPSFNLRTSPRKGSVIDISGAAGLS</sequence>
<dbReference type="WBParaSite" id="maker-uti_cns_0019122-snap-gene-0.8-mRNA-1">
    <property type="protein sequence ID" value="maker-uti_cns_0019122-snap-gene-0.8-mRNA-1"/>
    <property type="gene ID" value="maker-uti_cns_0019122-snap-gene-0.8"/>
</dbReference>
<proteinExistence type="predicted"/>
<evidence type="ECO:0000313" key="3">
    <source>
        <dbReference type="WBParaSite" id="maker-uti_cns_0012889-snap-gene-0.5-mRNA-1"/>
    </source>
</evidence>